<comment type="cofactor">
    <cofactor evidence="3">
        <name>pyridoxal 5'-phosphate</name>
        <dbReference type="ChEBI" id="CHEBI:597326"/>
    </cofactor>
</comment>
<reference evidence="6 7" key="1">
    <citation type="submission" date="2018-12" db="EMBL/GenBank/DDBJ databases">
        <authorList>
            <person name="Chong R.A."/>
        </authorList>
    </citation>
    <scope>NUCLEOTIDE SEQUENCE [LARGE SCALE GENOMIC DNA]</scope>
    <source>
        <strain evidence="6 7">Hta</strain>
    </source>
</reference>
<dbReference type="RefSeq" id="WP_158356790.1">
    <property type="nucleotide sequence ID" value="NZ_CP034873.1"/>
</dbReference>
<dbReference type="PROSITE" id="PS01211">
    <property type="entry name" value="UPF0001"/>
    <property type="match status" value="1"/>
</dbReference>
<dbReference type="AlphaFoldDB" id="A0A4D6XVH1"/>
<dbReference type="PIRSF" id="PIRSF004848">
    <property type="entry name" value="YBL036c_PLPDEIII"/>
    <property type="match status" value="1"/>
</dbReference>
<dbReference type="NCBIfam" id="TIGR00044">
    <property type="entry name" value="YggS family pyridoxal phosphate-dependent enzyme"/>
    <property type="match status" value="1"/>
</dbReference>
<gene>
    <name evidence="6" type="ORF">D9V69_02745</name>
</gene>
<evidence type="ECO:0000256" key="3">
    <source>
        <dbReference type="PIRSR" id="PIRSR004848-1"/>
    </source>
</evidence>
<evidence type="ECO:0000313" key="7">
    <source>
        <dbReference type="Proteomes" id="UP000298773"/>
    </source>
</evidence>
<dbReference type="PANTHER" id="PTHR10146:SF14">
    <property type="entry name" value="PYRIDOXAL PHOSPHATE HOMEOSTASIS PROTEIN"/>
    <property type="match status" value="1"/>
</dbReference>
<dbReference type="SUPFAM" id="SSF51419">
    <property type="entry name" value="PLP-binding barrel"/>
    <property type="match status" value="1"/>
</dbReference>
<sequence>MKYIHDNLKILKKKIQMLIDGSSNSSKTVQIVVVTKKQKTHLIKELIALGMTDFGENYIQEGISKIHKLKKHKNIVWHFIGKVQSKKTKLISENFHWCQTVDREKIAFLLNKNRPTNLSPMNVLMQINISRETNKNGVSIEEYLKLAKTISMMPNLIFRGVMSMPQIKNNILDNHDQYVKINTIFNVLKQKYESVDTLSLGTSIDISESLLAESNMLRIGQDIFNRKNIFT</sequence>
<dbReference type="Proteomes" id="UP000298773">
    <property type="component" value="Chromosome"/>
</dbReference>
<evidence type="ECO:0000256" key="2">
    <source>
        <dbReference type="HAMAP-Rule" id="MF_02087"/>
    </source>
</evidence>
<feature type="modified residue" description="N6-(pyridoxal phosphate)lysine" evidence="2 3">
    <location>
        <position position="36"/>
    </location>
</feature>
<reference evidence="6 7" key="2">
    <citation type="submission" date="2019-05" db="EMBL/GenBank/DDBJ databases">
        <title>Genome evolution of the obligate endosymbiont Buchnera aphidicola.</title>
        <authorList>
            <person name="Moran N.A."/>
        </authorList>
    </citation>
    <scope>NUCLEOTIDE SEQUENCE [LARGE SCALE GENOMIC DNA]</scope>
    <source>
        <strain evidence="6 7">Hta</strain>
    </source>
</reference>
<comment type="similarity">
    <text evidence="2 4">Belongs to the pyridoxal phosphate-binding protein YggS/PROSC family.</text>
</comment>
<proteinExistence type="inferred from homology"/>
<dbReference type="InterPro" id="IPR011078">
    <property type="entry name" value="PyrdxlP_homeostasis"/>
</dbReference>
<dbReference type="EMBL" id="CP034873">
    <property type="protein sequence ID" value="QCI21822.1"/>
    <property type="molecule type" value="Genomic_DNA"/>
</dbReference>
<feature type="domain" description="Alanine racemase N-terminal" evidence="5">
    <location>
        <begin position="27"/>
        <end position="224"/>
    </location>
</feature>
<evidence type="ECO:0000259" key="5">
    <source>
        <dbReference type="Pfam" id="PF01168"/>
    </source>
</evidence>
<comment type="function">
    <text evidence="2">Pyridoxal 5'-phosphate (PLP)-binding protein, which is involved in PLP homeostasis.</text>
</comment>
<organism evidence="6 7">
    <name type="scientific">Buchnera aphidicola</name>
    <name type="common">Hyadaphis tataricae</name>
    <dbReference type="NCBI Taxonomy" id="1241859"/>
    <lineage>
        <taxon>Bacteria</taxon>
        <taxon>Pseudomonadati</taxon>
        <taxon>Pseudomonadota</taxon>
        <taxon>Gammaproteobacteria</taxon>
        <taxon>Enterobacterales</taxon>
        <taxon>Erwiniaceae</taxon>
        <taxon>Buchnera</taxon>
    </lineage>
</organism>
<dbReference type="PANTHER" id="PTHR10146">
    <property type="entry name" value="PROLINE SYNTHETASE CO-TRANSCRIBED BACTERIAL HOMOLOG PROTEIN"/>
    <property type="match status" value="1"/>
</dbReference>
<dbReference type="Pfam" id="PF01168">
    <property type="entry name" value="Ala_racemase_N"/>
    <property type="match status" value="1"/>
</dbReference>
<dbReference type="InterPro" id="IPR001608">
    <property type="entry name" value="Ala_racemase_N"/>
</dbReference>
<accession>A0A4D6XVH1</accession>
<comment type="subunit">
    <text evidence="2">Monomer.</text>
</comment>
<evidence type="ECO:0000313" key="6">
    <source>
        <dbReference type="EMBL" id="QCI21822.1"/>
    </source>
</evidence>
<dbReference type="HAMAP" id="MF_02087">
    <property type="entry name" value="PLP_homeostasis"/>
    <property type="match status" value="1"/>
</dbReference>
<evidence type="ECO:0000256" key="1">
    <source>
        <dbReference type="ARBA" id="ARBA00022898"/>
    </source>
</evidence>
<keyword evidence="1 2" id="KW-0663">Pyridoxal phosphate</keyword>
<dbReference type="Gene3D" id="3.20.20.10">
    <property type="entry name" value="Alanine racemase"/>
    <property type="match status" value="1"/>
</dbReference>
<evidence type="ECO:0000256" key="4">
    <source>
        <dbReference type="RuleBase" id="RU004514"/>
    </source>
</evidence>
<dbReference type="InterPro" id="IPR029066">
    <property type="entry name" value="PLP-binding_barrel"/>
</dbReference>
<dbReference type="OrthoDB" id="9804072at2"/>
<protein>
    <recommendedName>
        <fullName evidence="2">Pyridoxal phosphate homeostasis protein</fullName>
        <shortName evidence="2">PLP homeostasis protein</shortName>
    </recommendedName>
</protein>
<name>A0A4D6XVH1_9GAMM</name>
<dbReference type="GO" id="GO:0030170">
    <property type="term" value="F:pyridoxal phosphate binding"/>
    <property type="evidence" value="ECO:0007669"/>
    <property type="project" value="UniProtKB-UniRule"/>
</dbReference>